<sequence length="158" mass="18049">FKSRYRPNVGDVVVGRVIEVQQKRWRIDINSIQDGLLNLANVSLPGGELRRKSAEDEMKMRMYMEEGDLCVAEVLNVQTDAIQLQARNLRYGKLGQGILVRTNASLMKRRKTHFHDFHFGARVILGRNGWIWIEPPPIDGQLSATGGYTHPTEEIHKL</sequence>
<dbReference type="Proteomes" id="UP000887576">
    <property type="component" value="Unplaced"/>
</dbReference>
<organism evidence="1 2">
    <name type="scientific">Panagrolaimus sp. JU765</name>
    <dbReference type="NCBI Taxonomy" id="591449"/>
    <lineage>
        <taxon>Eukaryota</taxon>
        <taxon>Metazoa</taxon>
        <taxon>Ecdysozoa</taxon>
        <taxon>Nematoda</taxon>
        <taxon>Chromadorea</taxon>
        <taxon>Rhabditida</taxon>
        <taxon>Tylenchina</taxon>
        <taxon>Panagrolaimomorpha</taxon>
        <taxon>Panagrolaimoidea</taxon>
        <taxon>Panagrolaimidae</taxon>
        <taxon>Panagrolaimus</taxon>
    </lineage>
</organism>
<evidence type="ECO:0000313" key="1">
    <source>
        <dbReference type="Proteomes" id="UP000887576"/>
    </source>
</evidence>
<dbReference type="WBParaSite" id="JU765_v2.g18952.t1">
    <property type="protein sequence ID" value="JU765_v2.g18952.t1"/>
    <property type="gene ID" value="JU765_v2.g18952"/>
</dbReference>
<evidence type="ECO:0000313" key="2">
    <source>
        <dbReference type="WBParaSite" id="JU765_v2.g18952.t1"/>
    </source>
</evidence>
<proteinExistence type="predicted"/>
<accession>A0AC34QSL7</accession>
<protein>
    <submittedName>
        <fullName evidence="2">S1 motif domain-containing protein</fullName>
    </submittedName>
</protein>
<reference evidence="2" key="1">
    <citation type="submission" date="2022-11" db="UniProtKB">
        <authorList>
            <consortium name="WormBaseParasite"/>
        </authorList>
    </citation>
    <scope>IDENTIFICATION</scope>
</reference>
<name>A0AC34QSL7_9BILA</name>